<dbReference type="EMBL" id="DRUY01000213">
    <property type="protein sequence ID" value="HHI66167.1"/>
    <property type="molecule type" value="Genomic_DNA"/>
</dbReference>
<gene>
    <name evidence="5" type="primary">pxpB</name>
    <name evidence="5" type="ORF">ENL70_06445</name>
</gene>
<evidence type="ECO:0000256" key="1">
    <source>
        <dbReference type="ARBA" id="ARBA00022741"/>
    </source>
</evidence>
<dbReference type="SUPFAM" id="SSF160467">
    <property type="entry name" value="PH0987 N-terminal domain-like"/>
    <property type="match status" value="1"/>
</dbReference>
<protein>
    <submittedName>
        <fullName evidence="5">5-oxoprolinase subunit PxpB</fullName>
        <ecNumber evidence="5">3.5.2.9</ecNumber>
    </submittedName>
</protein>
<dbReference type="SMART" id="SM00796">
    <property type="entry name" value="AHS1"/>
    <property type="match status" value="1"/>
</dbReference>
<evidence type="ECO:0000256" key="2">
    <source>
        <dbReference type="ARBA" id="ARBA00022801"/>
    </source>
</evidence>
<dbReference type="InterPro" id="IPR029000">
    <property type="entry name" value="Cyclophilin-like_dom_sf"/>
</dbReference>
<comment type="caution">
    <text evidence="5">The sequence shown here is derived from an EMBL/GenBank/DDBJ whole genome shotgun (WGS) entry which is preliminary data.</text>
</comment>
<evidence type="ECO:0000313" key="5">
    <source>
        <dbReference type="EMBL" id="HHI66167.1"/>
    </source>
</evidence>
<dbReference type="GO" id="GO:0017168">
    <property type="term" value="F:5-oxoprolinase (ATP-hydrolyzing) activity"/>
    <property type="evidence" value="ECO:0007669"/>
    <property type="project" value="UniProtKB-EC"/>
</dbReference>
<evidence type="ECO:0000256" key="3">
    <source>
        <dbReference type="ARBA" id="ARBA00022840"/>
    </source>
</evidence>
<keyword evidence="2 5" id="KW-0378">Hydrolase</keyword>
<feature type="domain" description="Carboxyltransferase" evidence="4">
    <location>
        <begin position="5"/>
        <end position="206"/>
    </location>
</feature>
<dbReference type="NCBIfam" id="TIGR00370">
    <property type="entry name" value="5-oxoprolinase subunit PxpB"/>
    <property type="match status" value="1"/>
</dbReference>
<reference evidence="5" key="1">
    <citation type="journal article" date="2020" name="mSystems">
        <title>Genome- and Community-Level Interaction Insights into Carbon Utilization and Element Cycling Functions of Hydrothermarchaeota in Hydrothermal Sediment.</title>
        <authorList>
            <person name="Zhou Z."/>
            <person name="Liu Y."/>
            <person name="Xu W."/>
            <person name="Pan J."/>
            <person name="Luo Z.H."/>
            <person name="Li M."/>
        </authorList>
    </citation>
    <scope>NUCLEOTIDE SEQUENCE [LARGE SCALE GENOMIC DNA]</scope>
    <source>
        <strain evidence="5">SpSt-1019</strain>
    </source>
</reference>
<dbReference type="PANTHER" id="PTHR34698">
    <property type="entry name" value="5-OXOPROLINASE SUBUNIT B"/>
    <property type="match status" value="1"/>
</dbReference>
<dbReference type="SUPFAM" id="SSF50891">
    <property type="entry name" value="Cyclophilin-like"/>
    <property type="match status" value="1"/>
</dbReference>
<dbReference type="Pfam" id="PF02682">
    <property type="entry name" value="CT_C_D"/>
    <property type="match status" value="1"/>
</dbReference>
<dbReference type="InterPro" id="IPR010016">
    <property type="entry name" value="PxpB"/>
</dbReference>
<dbReference type="AlphaFoldDB" id="A0A7C5PHS0"/>
<sequence length="221" mass="25083">MGVDAKFSFVSEGSLLVEFDDKIDYEISERVDALSLALKELDIIDITISYSSLLVDFDPIKYSLDGFLSEVKRIFDFTMSNFTSRDKKLNVREIFVKFGGQFGPDLKYVADFHNISEEEVIREFTSKIYKVFMLGFTPGFAYMGILSDKIATPRLPTPRLVVEAGSVGIAGNQTGIYPVRSPGGWRIIGRTDQIMFSPEKEDPFFLKPSDYVRFIRLDCDN</sequence>
<name>A0A7C5PHS0_9BACT</name>
<dbReference type="PANTHER" id="PTHR34698:SF2">
    <property type="entry name" value="5-OXOPROLINASE SUBUNIT B"/>
    <property type="match status" value="1"/>
</dbReference>
<keyword evidence="3" id="KW-0067">ATP-binding</keyword>
<evidence type="ECO:0000259" key="4">
    <source>
        <dbReference type="SMART" id="SM00796"/>
    </source>
</evidence>
<accession>A0A7C5PHS0</accession>
<dbReference type="GO" id="GO:0005524">
    <property type="term" value="F:ATP binding"/>
    <property type="evidence" value="ECO:0007669"/>
    <property type="project" value="UniProtKB-KW"/>
</dbReference>
<dbReference type="Gene3D" id="2.40.100.10">
    <property type="entry name" value="Cyclophilin-like"/>
    <property type="match status" value="1"/>
</dbReference>
<dbReference type="InterPro" id="IPR003833">
    <property type="entry name" value="CT_C_D"/>
</dbReference>
<keyword evidence="1" id="KW-0547">Nucleotide-binding</keyword>
<proteinExistence type="predicted"/>
<dbReference type="EC" id="3.5.2.9" evidence="5"/>
<organism evidence="5">
    <name type="scientific">Thermodesulfobium narugense</name>
    <dbReference type="NCBI Taxonomy" id="184064"/>
    <lineage>
        <taxon>Bacteria</taxon>
        <taxon>Pseudomonadati</taxon>
        <taxon>Thermodesulfobiota</taxon>
        <taxon>Thermodesulfobiia</taxon>
        <taxon>Thermodesulfobiales</taxon>
        <taxon>Thermodesulfobiaceae</taxon>
        <taxon>Thermodesulfobium</taxon>
    </lineage>
</organism>
<dbReference type="Gene3D" id="3.30.1360.40">
    <property type="match status" value="1"/>
</dbReference>